<sequence length="175" mass="18926">MLRDDVLSRLQALPASARREAYLDFVRDKGEEALWKGLGPEHLTASAFVFSPDADRTLMCFHRKGGFWVQVGGHLEHGDRSLAAAALREAGEESGLVDLELVGEGITDLDRHELSGGFTCAAHWDIGFTMIADPASALTVSKESRDVRWFPVDALPDGLAPGCARRVQGARAVLG</sequence>
<dbReference type="CDD" id="cd03674">
    <property type="entry name" value="NUDIX_Hydrolase"/>
    <property type="match status" value="1"/>
</dbReference>
<keyword evidence="4" id="KW-1185">Reference proteome</keyword>
<dbReference type="PANTHER" id="PTHR43736:SF1">
    <property type="entry name" value="DIHYDRONEOPTERIN TRIPHOSPHATE DIPHOSPHATASE"/>
    <property type="match status" value="1"/>
</dbReference>
<evidence type="ECO:0000313" key="3">
    <source>
        <dbReference type="EMBL" id="PWH05997.1"/>
    </source>
</evidence>
<dbReference type="RefSeq" id="WP_109275744.1">
    <property type="nucleotide sequence ID" value="NZ_QFKX01000003.1"/>
</dbReference>
<name>A0A2U2RJE2_9MICO</name>
<reference evidence="3 4" key="1">
    <citation type="submission" date="2018-05" db="EMBL/GenBank/DDBJ databases">
        <title>Brachybacterium sp. M1HQ-2T, whole genome shotgun sequence.</title>
        <authorList>
            <person name="Tuo L."/>
        </authorList>
    </citation>
    <scope>NUCLEOTIDE SEQUENCE [LARGE SCALE GENOMIC DNA]</scope>
    <source>
        <strain evidence="3 4">M1HQ-2</strain>
    </source>
</reference>
<dbReference type="GO" id="GO:0016787">
    <property type="term" value="F:hydrolase activity"/>
    <property type="evidence" value="ECO:0007669"/>
    <property type="project" value="UniProtKB-KW"/>
</dbReference>
<evidence type="ECO:0000259" key="2">
    <source>
        <dbReference type="PROSITE" id="PS51462"/>
    </source>
</evidence>
<gene>
    <name evidence="3" type="ORF">DEO23_09240</name>
</gene>
<dbReference type="Gene3D" id="3.90.79.10">
    <property type="entry name" value="Nucleoside Triphosphate Pyrophosphohydrolase"/>
    <property type="match status" value="1"/>
</dbReference>
<protein>
    <submittedName>
        <fullName evidence="3">NUDIX hydrolase</fullName>
    </submittedName>
</protein>
<feature type="domain" description="Nudix hydrolase" evidence="2">
    <location>
        <begin position="40"/>
        <end position="172"/>
    </location>
</feature>
<proteinExistence type="inferred from homology"/>
<organism evidence="3 4">
    <name type="scientific">Brachybacterium endophyticum</name>
    <dbReference type="NCBI Taxonomy" id="2182385"/>
    <lineage>
        <taxon>Bacteria</taxon>
        <taxon>Bacillati</taxon>
        <taxon>Actinomycetota</taxon>
        <taxon>Actinomycetes</taxon>
        <taxon>Micrococcales</taxon>
        <taxon>Dermabacteraceae</taxon>
        <taxon>Brachybacterium</taxon>
    </lineage>
</organism>
<dbReference type="SUPFAM" id="SSF55811">
    <property type="entry name" value="Nudix"/>
    <property type="match status" value="1"/>
</dbReference>
<dbReference type="InterPro" id="IPR000086">
    <property type="entry name" value="NUDIX_hydrolase_dom"/>
</dbReference>
<evidence type="ECO:0000256" key="1">
    <source>
        <dbReference type="ARBA" id="ARBA00005582"/>
    </source>
</evidence>
<dbReference type="EMBL" id="QFKX01000003">
    <property type="protein sequence ID" value="PWH05997.1"/>
    <property type="molecule type" value="Genomic_DNA"/>
</dbReference>
<comment type="caution">
    <text evidence="3">The sequence shown here is derived from an EMBL/GenBank/DDBJ whole genome shotgun (WGS) entry which is preliminary data.</text>
</comment>
<comment type="similarity">
    <text evidence="1">Belongs to the Nudix hydrolase family.</text>
</comment>
<dbReference type="AlphaFoldDB" id="A0A2U2RJE2"/>
<dbReference type="Pfam" id="PF00293">
    <property type="entry name" value="NUDIX"/>
    <property type="match status" value="1"/>
</dbReference>
<accession>A0A2U2RJE2</accession>
<keyword evidence="3" id="KW-0378">Hydrolase</keyword>
<dbReference type="Proteomes" id="UP000245590">
    <property type="component" value="Unassembled WGS sequence"/>
</dbReference>
<dbReference type="PROSITE" id="PS51462">
    <property type="entry name" value="NUDIX"/>
    <property type="match status" value="1"/>
</dbReference>
<evidence type="ECO:0000313" key="4">
    <source>
        <dbReference type="Proteomes" id="UP000245590"/>
    </source>
</evidence>
<dbReference type="PANTHER" id="PTHR43736">
    <property type="entry name" value="ADP-RIBOSE PYROPHOSPHATASE"/>
    <property type="match status" value="1"/>
</dbReference>
<dbReference type="OrthoDB" id="129709at2"/>
<dbReference type="InterPro" id="IPR015797">
    <property type="entry name" value="NUDIX_hydrolase-like_dom_sf"/>
</dbReference>